<proteinExistence type="predicted"/>
<protein>
    <submittedName>
        <fullName evidence="2">Uncharacterized protein</fullName>
    </submittedName>
</protein>
<feature type="region of interest" description="Disordered" evidence="1">
    <location>
        <begin position="264"/>
        <end position="300"/>
    </location>
</feature>
<dbReference type="InterPro" id="IPR029062">
    <property type="entry name" value="Class_I_gatase-like"/>
</dbReference>
<sequence length="300" mass="34219">MSLKDIYSEVKKRKMEALNKKDIVNAVEKHGKILAVRGRYEKPKKIVEHMYASVKNVVREREFMKENLSQYDVILIGCPGSDIPNASHPKVRDFVMNGGWLITTDWALKSIIETIFPGYIRWNRAKTADAVVPCQILQPDHPFLEGVLSEIQQSKWQKQSAKDTKQKEFRWWLEVKSFPIQVINHEAVRVLINSWELQNKWGESPVLVEFDYGKMGGRIIHMISHTHLQKGGAKGKYASALILTNILDEKISQRMGIAKSPAKGYVSDWETPQGQSQQSYIQPTAQIQQNNYVTPSSDGG</sequence>
<name>X0ZKV2_9ZZZZ</name>
<evidence type="ECO:0000256" key="1">
    <source>
        <dbReference type="SAM" id="MobiDB-lite"/>
    </source>
</evidence>
<reference evidence="2" key="1">
    <citation type="journal article" date="2014" name="Front. Microbiol.">
        <title>High frequency of phylogenetically diverse reductive dehalogenase-homologous genes in deep subseafloor sedimentary metagenomes.</title>
        <authorList>
            <person name="Kawai M."/>
            <person name="Futagami T."/>
            <person name="Toyoda A."/>
            <person name="Takaki Y."/>
            <person name="Nishi S."/>
            <person name="Hori S."/>
            <person name="Arai W."/>
            <person name="Tsubouchi T."/>
            <person name="Morono Y."/>
            <person name="Uchiyama I."/>
            <person name="Ito T."/>
            <person name="Fujiyama A."/>
            <person name="Inagaki F."/>
            <person name="Takami H."/>
        </authorList>
    </citation>
    <scope>NUCLEOTIDE SEQUENCE</scope>
    <source>
        <strain evidence="2">Expedition CK06-06</strain>
    </source>
</reference>
<gene>
    <name evidence="2" type="ORF">S01H4_13056</name>
</gene>
<dbReference type="EMBL" id="BART01005763">
    <property type="protein sequence ID" value="GAG70034.1"/>
    <property type="molecule type" value="Genomic_DNA"/>
</dbReference>
<feature type="non-terminal residue" evidence="2">
    <location>
        <position position="300"/>
    </location>
</feature>
<dbReference type="AlphaFoldDB" id="X0ZKV2"/>
<evidence type="ECO:0000313" key="2">
    <source>
        <dbReference type="EMBL" id="GAG70034.1"/>
    </source>
</evidence>
<accession>X0ZKV2</accession>
<comment type="caution">
    <text evidence="2">The sequence shown here is derived from an EMBL/GenBank/DDBJ whole genome shotgun (WGS) entry which is preliminary data.</text>
</comment>
<feature type="compositionally biased region" description="Polar residues" evidence="1">
    <location>
        <begin position="270"/>
        <end position="300"/>
    </location>
</feature>
<dbReference type="SUPFAM" id="SSF52317">
    <property type="entry name" value="Class I glutamine amidotransferase-like"/>
    <property type="match status" value="1"/>
</dbReference>
<organism evidence="2">
    <name type="scientific">marine sediment metagenome</name>
    <dbReference type="NCBI Taxonomy" id="412755"/>
    <lineage>
        <taxon>unclassified sequences</taxon>
        <taxon>metagenomes</taxon>
        <taxon>ecological metagenomes</taxon>
    </lineage>
</organism>